<proteinExistence type="inferred from homology"/>
<dbReference type="GO" id="GO:0004637">
    <property type="term" value="F:phosphoribosylamine-glycine ligase activity"/>
    <property type="evidence" value="ECO:0007669"/>
    <property type="project" value="UniProtKB-EC"/>
</dbReference>
<comment type="pathway">
    <text evidence="1">Purine metabolism; IMP biosynthesis via de novo pathway; N(1)-(5-phospho-D-ribosyl)glycinamide from 5-phospho-alpha-D-ribose 1-diphosphate: step 2/2.</text>
</comment>
<name>A0A6J5LHV0_9CAUD</name>
<dbReference type="PANTHER" id="PTHR43472">
    <property type="entry name" value="PHOSPHORIBOSYLAMINE--GLYCINE LIGASE"/>
    <property type="match status" value="1"/>
</dbReference>
<dbReference type="SUPFAM" id="SSF56059">
    <property type="entry name" value="Glutathione synthetase ATP-binding domain-like"/>
    <property type="match status" value="1"/>
</dbReference>
<evidence type="ECO:0000259" key="10">
    <source>
        <dbReference type="PROSITE" id="PS50975"/>
    </source>
</evidence>
<dbReference type="Gene3D" id="3.30.470.20">
    <property type="entry name" value="ATP-grasp fold, B domain"/>
    <property type="match status" value="1"/>
</dbReference>
<keyword evidence="5" id="KW-0658">Purine biosynthesis</keyword>
<dbReference type="SUPFAM" id="SSF51246">
    <property type="entry name" value="Rudiment single hybrid motif"/>
    <property type="match status" value="1"/>
</dbReference>
<evidence type="ECO:0000256" key="9">
    <source>
        <dbReference type="ARBA" id="ARBA00042864"/>
    </source>
</evidence>
<feature type="domain" description="ATP-grasp" evidence="10">
    <location>
        <begin position="99"/>
        <end position="299"/>
    </location>
</feature>
<dbReference type="EMBL" id="LR796270">
    <property type="protein sequence ID" value="CAB4133132.1"/>
    <property type="molecule type" value="Genomic_DNA"/>
</dbReference>
<evidence type="ECO:0000256" key="1">
    <source>
        <dbReference type="ARBA" id="ARBA00005174"/>
    </source>
</evidence>
<dbReference type="GO" id="GO:0006189">
    <property type="term" value="P:'de novo' IMP biosynthetic process"/>
    <property type="evidence" value="ECO:0007669"/>
    <property type="project" value="UniProtKB-UniPathway"/>
</dbReference>
<evidence type="ECO:0000256" key="5">
    <source>
        <dbReference type="ARBA" id="ARBA00022755"/>
    </source>
</evidence>
<evidence type="ECO:0000256" key="4">
    <source>
        <dbReference type="ARBA" id="ARBA00022741"/>
    </source>
</evidence>
<organism evidence="11">
    <name type="scientific">uncultured Caudovirales phage</name>
    <dbReference type="NCBI Taxonomy" id="2100421"/>
    <lineage>
        <taxon>Viruses</taxon>
        <taxon>Duplodnaviria</taxon>
        <taxon>Heunggongvirae</taxon>
        <taxon>Uroviricota</taxon>
        <taxon>Caudoviricetes</taxon>
        <taxon>Peduoviridae</taxon>
        <taxon>Maltschvirus</taxon>
        <taxon>Maltschvirus maltsch</taxon>
    </lineage>
</organism>
<evidence type="ECO:0000256" key="2">
    <source>
        <dbReference type="ARBA" id="ARBA00013255"/>
    </source>
</evidence>
<dbReference type="InterPro" id="IPR011054">
    <property type="entry name" value="Rudment_hybrid_motif"/>
</dbReference>
<evidence type="ECO:0000313" key="11">
    <source>
        <dbReference type="EMBL" id="CAB4133132.1"/>
    </source>
</evidence>
<dbReference type="InterPro" id="IPR000115">
    <property type="entry name" value="PRibGlycinamide_synth"/>
</dbReference>
<dbReference type="EC" id="6.3.4.13" evidence="2"/>
<dbReference type="InterPro" id="IPR020561">
    <property type="entry name" value="PRibGlycinamid_synth_ATP-grasp"/>
</dbReference>
<dbReference type="GO" id="GO:0009113">
    <property type="term" value="P:purine nucleobase biosynthetic process"/>
    <property type="evidence" value="ECO:0007669"/>
    <property type="project" value="InterPro"/>
</dbReference>
<reference evidence="11" key="1">
    <citation type="submission" date="2020-04" db="EMBL/GenBank/DDBJ databases">
        <authorList>
            <person name="Chiriac C."/>
            <person name="Salcher M."/>
            <person name="Ghai R."/>
            <person name="Kavagutti S V."/>
        </authorList>
    </citation>
    <scope>NUCLEOTIDE SEQUENCE</scope>
</reference>
<dbReference type="InterPro" id="IPR037123">
    <property type="entry name" value="PRibGlycinamide_synth_C_sf"/>
</dbReference>
<comment type="similarity">
    <text evidence="7">Belongs to the GARS family.</text>
</comment>
<dbReference type="InterPro" id="IPR020560">
    <property type="entry name" value="PRibGlycinamide_synth_C-dom"/>
</dbReference>
<evidence type="ECO:0000256" key="6">
    <source>
        <dbReference type="ARBA" id="ARBA00022840"/>
    </source>
</evidence>
<dbReference type="GO" id="GO:0046872">
    <property type="term" value="F:metal ion binding"/>
    <property type="evidence" value="ECO:0007669"/>
    <property type="project" value="InterPro"/>
</dbReference>
<evidence type="ECO:0000256" key="7">
    <source>
        <dbReference type="ARBA" id="ARBA00038345"/>
    </source>
</evidence>
<keyword evidence="6" id="KW-0067">ATP-binding</keyword>
<dbReference type="UniPathway" id="UPA00074">
    <property type="reaction ID" value="UER00125"/>
</dbReference>
<dbReference type="Pfam" id="PF01071">
    <property type="entry name" value="GARS_A"/>
    <property type="match status" value="1"/>
</dbReference>
<dbReference type="PANTHER" id="PTHR43472:SF1">
    <property type="entry name" value="PHOSPHORIBOSYLAMINE--GLYCINE LIGASE, CHLOROPLASTIC"/>
    <property type="match status" value="1"/>
</dbReference>
<keyword evidence="4" id="KW-0547">Nucleotide-binding</keyword>
<sequence length="439" mass="49263">MFILVLDPPALTLDWCLRCIAAGHTVKLYTKGARNSHIGEGLVEKVTNWRKYVDAADLIFSSDNLEMMDEIEELIKKGYPVFGPGKRAARLELDRMYGQQVIEDFGGKVIPSHPFSNYDAAIKFVKEHGGRWVSKPIGEEEDKTLSYVAKDEADMIGFLTKHKEKGGGTGKFILQEFRPGIELCVTGIFGPAGWMPFWAEGFEHKKHMNGDLGVNTGEMGTVIRYTKESKLADMLMKPMEETLHKIGYVGMLDMNCIIDEKDGTPWPMEWTARPGYPMWNIQQPLHKGDPAEWMLDCIKGENTLEVEFETCVGVVMANGDFPHNAKSDEEYLDFPVLTDKATSQDLKYIHPCEMKLSKTVKLLDGVLTEDVPEWGTAGSYIVVCTGVGGTVSEAKDNAYKIVDKVKFGNDEHHRTDIGDKCEKALKKLNKLGFCKGWKF</sequence>
<dbReference type="SMART" id="SM01210">
    <property type="entry name" value="GARS_C"/>
    <property type="match status" value="1"/>
</dbReference>
<dbReference type="InterPro" id="IPR011761">
    <property type="entry name" value="ATP-grasp"/>
</dbReference>
<protein>
    <recommendedName>
        <fullName evidence="2">phosphoribosylamine--glycine ligase</fullName>
        <ecNumber evidence="2">6.3.4.13</ecNumber>
    </recommendedName>
    <alternativeName>
        <fullName evidence="8">Glycinamide ribonucleotide synthetase</fullName>
    </alternativeName>
    <alternativeName>
        <fullName evidence="9">Phosphoribosylglycinamide synthetase</fullName>
    </alternativeName>
</protein>
<gene>
    <name evidence="11" type="ORF">UFOVP250_45</name>
</gene>
<keyword evidence="3 11" id="KW-0436">Ligase</keyword>
<dbReference type="GO" id="GO:0005524">
    <property type="term" value="F:ATP binding"/>
    <property type="evidence" value="ECO:0007669"/>
    <property type="project" value="UniProtKB-KW"/>
</dbReference>
<evidence type="ECO:0000256" key="3">
    <source>
        <dbReference type="ARBA" id="ARBA00022598"/>
    </source>
</evidence>
<dbReference type="PROSITE" id="PS50975">
    <property type="entry name" value="ATP_GRASP"/>
    <property type="match status" value="1"/>
</dbReference>
<dbReference type="Pfam" id="PF02843">
    <property type="entry name" value="GARS_C"/>
    <property type="match status" value="1"/>
</dbReference>
<evidence type="ECO:0000256" key="8">
    <source>
        <dbReference type="ARBA" id="ARBA00042242"/>
    </source>
</evidence>
<dbReference type="Gene3D" id="3.90.600.10">
    <property type="entry name" value="Phosphoribosylglycinamide synthetase, C-terminal domain"/>
    <property type="match status" value="1"/>
</dbReference>
<accession>A0A6J5LHV0</accession>